<gene>
    <name evidence="3" type="primary">LOC107426570</name>
</gene>
<dbReference type="KEGG" id="zju:107426570"/>
<name>A0A6P4A8L1_ZIZJJ</name>
<protein>
    <submittedName>
        <fullName evidence="3">Protein WHAT'S THIS FACTOR 1 homolog, chloroplastic</fullName>
    </submittedName>
</protein>
<dbReference type="Proteomes" id="UP001652623">
    <property type="component" value="Chromosome 9"/>
</dbReference>
<feature type="domain" description="PORR" evidence="1">
    <location>
        <begin position="92"/>
        <end position="410"/>
    </location>
</feature>
<sequence>MAWRLLFSRTTLFRPSQTLILTLQTFKAPLLNPNPNPNASPIPYEYWLPFFASPFSTSFLITKTPKKFKKKHKKKESPRTKLVQSDPNRILPLERIVERDAFFRFLTKSKDFISKQPEHVILLDEAGKLHRELGFPRGRKIARSIQRHPLIFETYRHTDGKMWFGFTDFMEELLEEERAIMDSMELDRVNTVRKLLMMSSKKRIPLSKVHHCRLLFGIPDDFRDRVAKYPNWFRVVVDGDGRRVLELVDWDPNLAVSSLEREFMVDEEKAKRAFKFSVKHGKDLDLDEDETRKLNLLNTLPLVSPYSDGSKLDLWTLEAEKYRVGVLHEFLSLTLEKRASIHHIVEFKEEFSLTKHTYQMLLKQPRTFYLAGTEMNWVVFLKEAYDENGLLINKDPQVVFNEKLYKFAEMPEMETGSLVTGGSK</sequence>
<reference evidence="3" key="1">
    <citation type="submission" date="2025-08" db="UniProtKB">
        <authorList>
            <consortium name="RefSeq"/>
        </authorList>
    </citation>
    <scope>IDENTIFICATION</scope>
    <source>
        <tissue evidence="3">Seedling</tissue>
    </source>
</reference>
<dbReference type="Pfam" id="PF11955">
    <property type="entry name" value="PORR"/>
    <property type="match status" value="1"/>
</dbReference>
<evidence type="ECO:0000313" key="3">
    <source>
        <dbReference type="RefSeq" id="XP_015892275.1"/>
    </source>
</evidence>
<dbReference type="GO" id="GO:0003723">
    <property type="term" value="F:RNA binding"/>
    <property type="evidence" value="ECO:0007669"/>
    <property type="project" value="InterPro"/>
</dbReference>
<dbReference type="AlphaFoldDB" id="A0A6P4A8L1"/>
<keyword evidence="2" id="KW-1185">Reference proteome</keyword>
<dbReference type="InParanoid" id="A0A6P4A8L1"/>
<evidence type="ECO:0000259" key="1">
    <source>
        <dbReference type="Pfam" id="PF11955"/>
    </source>
</evidence>
<dbReference type="InterPro" id="IPR045040">
    <property type="entry name" value="PORR_fam"/>
</dbReference>
<proteinExistence type="predicted"/>
<dbReference type="RefSeq" id="XP_015892275.1">
    <property type="nucleotide sequence ID" value="XM_016036789.4"/>
</dbReference>
<dbReference type="FunCoup" id="A0A6P4A8L1">
    <property type="interactions" value="726"/>
</dbReference>
<organism evidence="2 3">
    <name type="scientific">Ziziphus jujuba</name>
    <name type="common">Chinese jujube</name>
    <name type="synonym">Ziziphus sativa</name>
    <dbReference type="NCBI Taxonomy" id="326968"/>
    <lineage>
        <taxon>Eukaryota</taxon>
        <taxon>Viridiplantae</taxon>
        <taxon>Streptophyta</taxon>
        <taxon>Embryophyta</taxon>
        <taxon>Tracheophyta</taxon>
        <taxon>Spermatophyta</taxon>
        <taxon>Magnoliopsida</taxon>
        <taxon>eudicotyledons</taxon>
        <taxon>Gunneridae</taxon>
        <taxon>Pentapetalae</taxon>
        <taxon>rosids</taxon>
        <taxon>fabids</taxon>
        <taxon>Rosales</taxon>
        <taxon>Rhamnaceae</taxon>
        <taxon>Paliureae</taxon>
        <taxon>Ziziphus</taxon>
    </lineage>
</organism>
<dbReference type="PANTHER" id="PTHR31476:SF14">
    <property type="entry name" value="OS09G0473400 PROTEIN"/>
    <property type="match status" value="1"/>
</dbReference>
<evidence type="ECO:0000313" key="2">
    <source>
        <dbReference type="Proteomes" id="UP001652623"/>
    </source>
</evidence>
<dbReference type="PANTHER" id="PTHR31476">
    <property type="entry name" value="PROTEIN WHAT'S THIS FACTOR 1 HOMOLOG, CHLOROPLASTIC"/>
    <property type="match status" value="1"/>
</dbReference>
<dbReference type="GeneID" id="107426570"/>
<accession>A0A6P4A8L1</accession>
<dbReference type="InterPro" id="IPR021099">
    <property type="entry name" value="PORR_domain"/>
</dbReference>